<dbReference type="InterPro" id="IPR008753">
    <property type="entry name" value="Peptidase_M13_N"/>
</dbReference>
<dbReference type="AlphaFoldDB" id="A0A3P8WVG3"/>
<feature type="domain" description="Peptidase M13 N-terminal" evidence="2">
    <location>
        <begin position="83"/>
        <end position="371"/>
    </location>
</feature>
<dbReference type="Gene3D" id="3.40.390.10">
    <property type="entry name" value="Collagenase (Catalytic Domain)"/>
    <property type="match status" value="1"/>
</dbReference>
<dbReference type="GO" id="GO:0016485">
    <property type="term" value="P:protein processing"/>
    <property type="evidence" value="ECO:0007669"/>
    <property type="project" value="TreeGrafter"/>
</dbReference>
<evidence type="ECO:0000313" key="4">
    <source>
        <dbReference type="Proteomes" id="UP000265120"/>
    </source>
</evidence>
<dbReference type="InterPro" id="IPR000718">
    <property type="entry name" value="Peptidase_M13"/>
</dbReference>
<feature type="compositionally biased region" description="Polar residues" evidence="1">
    <location>
        <begin position="42"/>
        <end position="54"/>
    </location>
</feature>
<sequence>APPCLSAACDWASARLSAAVDPFAQPCDYFLFTCGANNVTADNRGHPQNRSGRSTLEDAPRGGGAGGRRGSLLQNLRQILAALQNTRTFYSSCLDTGSVETAGVEPFLSLIQEQLGGWAVSGQWVRPEFNSTLGVLMRDYATFPFFRVYVDTDPEDVHGLSKRYIQIDQPDLLIPIEWNNETKRSQVETQTLRPFLSTCQRYLTLLGAPDDKSLHHVGHFLSLSSELAVAASPPRYRLSKGQLYQRMSIRDLQLQAPDIDWLGCLQTTFEPLNITEDDQVFVHNLPFMVNMSLIVRKWKNKPENSNDPLQTFMVLNLLHTMMPALDSRFPRWQRCVTETEKGFSPVLTHLLSQGAAHREAQEIIQDIFSAFLSVTPRLLGNRLLFPMGLFVPPLFHPTYPAMNYGVVGFLVAKDLLHLLLPNGGCVWTHYLTVTDRAGGAGGGGGAALTAAQQQELWVQYTALQTALQAYQLNLETRPEDTSISGLSYTRLFLSSFSQMNCDSDPHHESMPLQPSFLITVFCAGSDLCPSDLRCPRN</sequence>
<keyword evidence="4" id="KW-1185">Reference proteome</keyword>
<dbReference type="GO" id="GO:0005886">
    <property type="term" value="C:plasma membrane"/>
    <property type="evidence" value="ECO:0007669"/>
    <property type="project" value="TreeGrafter"/>
</dbReference>
<reference evidence="3" key="3">
    <citation type="submission" date="2025-09" db="UniProtKB">
        <authorList>
            <consortium name="Ensembl"/>
        </authorList>
    </citation>
    <scope>IDENTIFICATION</scope>
</reference>
<feature type="region of interest" description="Disordered" evidence="1">
    <location>
        <begin position="42"/>
        <end position="67"/>
    </location>
</feature>
<dbReference type="FunCoup" id="A0A3P8WVG3">
    <property type="interactions" value="77"/>
</dbReference>
<dbReference type="SUPFAM" id="SSF55486">
    <property type="entry name" value="Metalloproteases ('zincins'), catalytic domain"/>
    <property type="match status" value="1"/>
</dbReference>
<dbReference type="PANTHER" id="PTHR11733">
    <property type="entry name" value="ZINC METALLOPROTEASE FAMILY M13 NEPRILYSIN-RELATED"/>
    <property type="match status" value="1"/>
</dbReference>
<dbReference type="Gene3D" id="1.10.1380.10">
    <property type="entry name" value="Neutral endopeptidase , domain2"/>
    <property type="match status" value="1"/>
</dbReference>
<dbReference type="Pfam" id="PF05649">
    <property type="entry name" value="Peptidase_M13_N"/>
    <property type="match status" value="1"/>
</dbReference>
<dbReference type="Ensembl" id="ENSCSET00000031862.1">
    <property type="protein sequence ID" value="ENSCSEP00000031453.1"/>
    <property type="gene ID" value="ENSCSEG00000020138.1"/>
</dbReference>
<accession>A0A3P8WVG3</accession>
<evidence type="ECO:0000313" key="3">
    <source>
        <dbReference type="Ensembl" id="ENSCSEP00000031453.1"/>
    </source>
</evidence>
<proteinExistence type="predicted"/>
<organism evidence="3 4">
    <name type="scientific">Cynoglossus semilaevis</name>
    <name type="common">Tongue sole</name>
    <dbReference type="NCBI Taxonomy" id="244447"/>
    <lineage>
        <taxon>Eukaryota</taxon>
        <taxon>Metazoa</taxon>
        <taxon>Chordata</taxon>
        <taxon>Craniata</taxon>
        <taxon>Vertebrata</taxon>
        <taxon>Euteleostomi</taxon>
        <taxon>Actinopterygii</taxon>
        <taxon>Neopterygii</taxon>
        <taxon>Teleostei</taxon>
        <taxon>Neoteleostei</taxon>
        <taxon>Acanthomorphata</taxon>
        <taxon>Carangaria</taxon>
        <taxon>Pleuronectiformes</taxon>
        <taxon>Pleuronectoidei</taxon>
        <taxon>Cynoglossidae</taxon>
        <taxon>Cynoglossinae</taxon>
        <taxon>Cynoglossus</taxon>
    </lineage>
</organism>
<dbReference type="InterPro" id="IPR024079">
    <property type="entry name" value="MetalloPept_cat_dom_sf"/>
</dbReference>
<dbReference type="OMA" id="TYPAMNY"/>
<reference evidence="3" key="2">
    <citation type="submission" date="2025-08" db="UniProtKB">
        <authorList>
            <consortium name="Ensembl"/>
        </authorList>
    </citation>
    <scope>IDENTIFICATION</scope>
</reference>
<reference evidence="3 4" key="1">
    <citation type="journal article" date="2014" name="Nat. Genet.">
        <title>Whole-genome sequence of a flatfish provides insights into ZW sex chromosome evolution and adaptation to a benthic lifestyle.</title>
        <authorList>
            <person name="Chen S."/>
            <person name="Zhang G."/>
            <person name="Shao C."/>
            <person name="Huang Q."/>
            <person name="Liu G."/>
            <person name="Zhang P."/>
            <person name="Song W."/>
            <person name="An N."/>
            <person name="Chalopin D."/>
            <person name="Volff J.N."/>
            <person name="Hong Y."/>
            <person name="Li Q."/>
            <person name="Sha Z."/>
            <person name="Zhou H."/>
            <person name="Xie M."/>
            <person name="Yu Q."/>
            <person name="Liu Y."/>
            <person name="Xiang H."/>
            <person name="Wang N."/>
            <person name="Wu K."/>
            <person name="Yang C."/>
            <person name="Zhou Q."/>
            <person name="Liao X."/>
            <person name="Yang L."/>
            <person name="Hu Q."/>
            <person name="Zhang J."/>
            <person name="Meng L."/>
            <person name="Jin L."/>
            <person name="Tian Y."/>
            <person name="Lian J."/>
            <person name="Yang J."/>
            <person name="Miao G."/>
            <person name="Liu S."/>
            <person name="Liang Z."/>
            <person name="Yan F."/>
            <person name="Li Y."/>
            <person name="Sun B."/>
            <person name="Zhang H."/>
            <person name="Zhang J."/>
            <person name="Zhu Y."/>
            <person name="Du M."/>
            <person name="Zhao Y."/>
            <person name="Schartl M."/>
            <person name="Tang Q."/>
            <person name="Wang J."/>
        </authorList>
    </citation>
    <scope>NUCLEOTIDE SEQUENCE</scope>
</reference>
<evidence type="ECO:0000259" key="2">
    <source>
        <dbReference type="Pfam" id="PF05649"/>
    </source>
</evidence>
<dbReference type="InterPro" id="IPR042089">
    <property type="entry name" value="Peptidase_M13_dom_2"/>
</dbReference>
<dbReference type="Proteomes" id="UP000265120">
    <property type="component" value="Chromosome 13"/>
</dbReference>
<dbReference type="GeneTree" id="ENSGT00940000156745"/>
<evidence type="ECO:0000256" key="1">
    <source>
        <dbReference type="SAM" id="MobiDB-lite"/>
    </source>
</evidence>
<dbReference type="PANTHER" id="PTHR11733:SF128">
    <property type="entry name" value="KELL BLOOD GROUP GLYCOPROTEIN"/>
    <property type="match status" value="1"/>
</dbReference>
<dbReference type="PROSITE" id="PS51885">
    <property type="entry name" value="NEPRILYSIN"/>
    <property type="match status" value="1"/>
</dbReference>
<protein>
    <submittedName>
        <fullName evidence="3">Kell metallo-endopeptidase (Kell blood group)</fullName>
    </submittedName>
</protein>
<dbReference type="STRING" id="244447.ENSCSEP00000031453"/>
<dbReference type="InParanoid" id="A0A3P8WVG3"/>
<dbReference type="GO" id="GO:0004222">
    <property type="term" value="F:metalloendopeptidase activity"/>
    <property type="evidence" value="ECO:0007669"/>
    <property type="project" value="InterPro"/>
</dbReference>
<name>A0A3P8WVG3_CYNSE</name>